<dbReference type="OrthoDB" id="9799765at2"/>
<feature type="transmembrane region" description="Helical" evidence="1">
    <location>
        <begin position="69"/>
        <end position="87"/>
    </location>
</feature>
<evidence type="ECO:0000256" key="1">
    <source>
        <dbReference type="SAM" id="Phobius"/>
    </source>
</evidence>
<sequence length="195" mass="21766">MKAITWAAEHFIGLFQAAAESFTGLFTGILPLLIVLLTAMYAVTTWIGEERVTRAVRWSGKYALTRYTVMPILAVIMLTNPMCYTFGRFLPERQKPAFYDSAVSFVHPVTSFFPHANAGEIFVWAGVSAGVLAINPEAYAKLAVMYFLVGIVVILIRGIVTQWITEVMIRRGPDREKFDQFDEDYAAGTIQGGLR</sequence>
<dbReference type="GO" id="GO:0016020">
    <property type="term" value="C:membrane"/>
    <property type="evidence" value="ECO:0007669"/>
    <property type="project" value="InterPro"/>
</dbReference>
<reference evidence="3" key="1">
    <citation type="submission" date="2017-09" db="EMBL/GenBank/DDBJ databases">
        <title>Brachybacterium sp. VM2412.</title>
        <authorList>
            <person name="Tak E.J."/>
            <person name="Bae J.-W."/>
        </authorList>
    </citation>
    <scope>NUCLEOTIDE SEQUENCE [LARGE SCALE GENOMIC DNA]</scope>
    <source>
        <strain evidence="3">VM2412</strain>
    </source>
</reference>
<feature type="transmembrane region" description="Helical" evidence="1">
    <location>
        <begin position="138"/>
        <end position="160"/>
    </location>
</feature>
<accession>A0A291GSK5</accession>
<dbReference type="Proteomes" id="UP000218165">
    <property type="component" value="Chromosome"/>
</dbReference>
<dbReference type="InterPro" id="IPR004699">
    <property type="entry name" value="PTS_IID_sorb"/>
</dbReference>
<evidence type="ECO:0000313" key="3">
    <source>
        <dbReference type="Proteomes" id="UP000218165"/>
    </source>
</evidence>
<gene>
    <name evidence="2" type="ORF">CFK38_00815</name>
</gene>
<dbReference type="PROSITE" id="PS51107">
    <property type="entry name" value="PTS_EIIC_TYPE_5"/>
    <property type="match status" value="1"/>
</dbReference>
<dbReference type="AlphaFoldDB" id="A0A291GSK5"/>
<keyword evidence="1" id="KW-1133">Transmembrane helix</keyword>
<keyword evidence="1" id="KW-0812">Transmembrane</keyword>
<keyword evidence="3" id="KW-1185">Reference proteome</keyword>
<evidence type="ECO:0000313" key="2">
    <source>
        <dbReference type="EMBL" id="ATG53042.1"/>
    </source>
</evidence>
<dbReference type="Pfam" id="PF03608">
    <property type="entry name" value="EII-GUT"/>
    <property type="match status" value="1"/>
</dbReference>
<dbReference type="KEGG" id="brz:CFK38_00815"/>
<keyword evidence="1" id="KW-0472">Membrane</keyword>
<name>A0A291GSK5_9MICO</name>
<dbReference type="PANTHER" id="PTHR40399">
    <property type="entry name" value="PTS SYSTEM GLUCITOL/SORBITOL-SPECIFIC EIIC COMPONENT"/>
    <property type="match status" value="1"/>
</dbReference>
<dbReference type="EMBL" id="CP023563">
    <property type="protein sequence ID" value="ATG53042.1"/>
    <property type="molecule type" value="Genomic_DNA"/>
</dbReference>
<dbReference type="GO" id="GO:0009401">
    <property type="term" value="P:phosphoenolpyruvate-dependent sugar phosphotransferase system"/>
    <property type="evidence" value="ECO:0007669"/>
    <property type="project" value="InterPro"/>
</dbReference>
<dbReference type="PIRSF" id="PIRSF038321">
    <property type="entry name" value="PTS_glc_srb_IIC"/>
    <property type="match status" value="1"/>
</dbReference>
<proteinExistence type="predicted"/>
<feature type="transmembrane region" description="Helical" evidence="1">
    <location>
        <begin position="29"/>
        <end position="48"/>
    </location>
</feature>
<protein>
    <submittedName>
        <fullName evidence="2">PTS sorbitol transporter subunit IIC</fullName>
    </submittedName>
</protein>
<organism evidence="2 3">
    <name type="scientific">Brachybacterium vulturis</name>
    <dbReference type="NCBI Taxonomy" id="2017484"/>
    <lineage>
        <taxon>Bacteria</taxon>
        <taxon>Bacillati</taxon>
        <taxon>Actinomycetota</taxon>
        <taxon>Actinomycetes</taxon>
        <taxon>Micrococcales</taxon>
        <taxon>Dermabacteraceae</taxon>
        <taxon>Brachybacterium</taxon>
    </lineage>
</organism>
<dbReference type="PANTHER" id="PTHR40399:SF1">
    <property type="entry name" value="PTS SYSTEM GLUCITOL_SORBITOL-SPECIFIC EIIC COMPONENT"/>
    <property type="match status" value="1"/>
</dbReference>